<dbReference type="EC" id="2.4.2.-" evidence="2"/>
<gene>
    <name evidence="4" type="ORF">PIB30_028107</name>
</gene>
<dbReference type="PANTHER" id="PTHR46038:SF13">
    <property type="entry name" value="GLYCOSYLTRANSFERASE"/>
    <property type="match status" value="1"/>
</dbReference>
<accession>A0ABU6TAK2</accession>
<keyword evidence="2" id="KW-0328">Glycosyltransferase</keyword>
<evidence type="ECO:0000256" key="2">
    <source>
        <dbReference type="RuleBase" id="RU363055"/>
    </source>
</evidence>
<keyword evidence="5" id="KW-1185">Reference proteome</keyword>
<sequence length="348" mass="40333">MERNVESDTELVARGGHSKLLVRRPMQIFILFVGFAFMLMFLYNDTSAFGIPLLSQYFIAPTTTISDNPKLESVLKIASMEDSTVIITTLNGAWAEPNFMFDLFLKSFHDGIETERLLNHLVVITLDEKAHARCQSLHPHCYQLETKGTNFTNDAFYMTKHYLEMMWRRIELLGTVLEIGYNFVFTDTDIMWLKNPFNQFYDDADFQIACDHFNGDSNDLKNSPNGGFAYVKSNYRTIWFYKFWFNSRIAYPGKHDQDVLNNIKMNPIIQDIKLKIRFLSTTYFSGFCELSKDFNKVCTLHANCCGGLEGKVKSLKMLFQDWAKYMKLSNKTKVEVHPSWSVPQGCKK</sequence>
<proteinExistence type="inferred from homology"/>
<evidence type="ECO:0000313" key="5">
    <source>
        <dbReference type="Proteomes" id="UP001341840"/>
    </source>
</evidence>
<reference evidence="4 5" key="1">
    <citation type="journal article" date="2023" name="Plants (Basel)">
        <title>Bridging the Gap: Combining Genomics and Transcriptomics Approaches to Understand Stylosanthes scabra, an Orphan Legume from the Brazilian Caatinga.</title>
        <authorList>
            <person name="Ferreira-Neto J.R.C."/>
            <person name="da Silva M.D."/>
            <person name="Binneck E."/>
            <person name="de Melo N.F."/>
            <person name="da Silva R.H."/>
            <person name="de Melo A.L.T.M."/>
            <person name="Pandolfi V."/>
            <person name="Bustamante F.O."/>
            <person name="Brasileiro-Vidal A.C."/>
            <person name="Benko-Iseppon A.M."/>
        </authorList>
    </citation>
    <scope>NUCLEOTIDE SEQUENCE [LARGE SCALE GENOMIC DNA]</scope>
    <source>
        <tissue evidence="4">Leaves</tissue>
    </source>
</reference>
<keyword evidence="2" id="KW-0735">Signal-anchor</keyword>
<keyword evidence="2" id="KW-0812">Transmembrane</keyword>
<organism evidence="4 5">
    <name type="scientific">Stylosanthes scabra</name>
    <dbReference type="NCBI Taxonomy" id="79078"/>
    <lineage>
        <taxon>Eukaryota</taxon>
        <taxon>Viridiplantae</taxon>
        <taxon>Streptophyta</taxon>
        <taxon>Embryophyta</taxon>
        <taxon>Tracheophyta</taxon>
        <taxon>Spermatophyta</taxon>
        <taxon>Magnoliopsida</taxon>
        <taxon>eudicotyledons</taxon>
        <taxon>Gunneridae</taxon>
        <taxon>Pentapetalae</taxon>
        <taxon>rosids</taxon>
        <taxon>fabids</taxon>
        <taxon>Fabales</taxon>
        <taxon>Fabaceae</taxon>
        <taxon>Papilionoideae</taxon>
        <taxon>50 kb inversion clade</taxon>
        <taxon>dalbergioids sensu lato</taxon>
        <taxon>Dalbergieae</taxon>
        <taxon>Pterocarpus clade</taxon>
        <taxon>Stylosanthes</taxon>
    </lineage>
</organism>
<keyword evidence="2" id="KW-0808">Transferase</keyword>
<comment type="caution">
    <text evidence="4">The sequence shown here is derived from an EMBL/GenBank/DDBJ whole genome shotgun (WGS) entry which is preliminary data.</text>
</comment>
<dbReference type="SUPFAM" id="SSF53448">
    <property type="entry name" value="Nucleotide-diphospho-sugar transferases"/>
    <property type="match status" value="1"/>
</dbReference>
<dbReference type="EMBL" id="JASCZI010090731">
    <property type="protein sequence ID" value="MED6145747.1"/>
    <property type="molecule type" value="Genomic_DNA"/>
</dbReference>
<name>A0ABU6TAK2_9FABA</name>
<dbReference type="Proteomes" id="UP001341840">
    <property type="component" value="Unassembled WGS sequence"/>
</dbReference>
<dbReference type="InterPro" id="IPR005069">
    <property type="entry name" value="Nucl-diP-sugar_transferase"/>
</dbReference>
<dbReference type="InterPro" id="IPR029044">
    <property type="entry name" value="Nucleotide-diphossugar_trans"/>
</dbReference>
<dbReference type="Pfam" id="PF03407">
    <property type="entry name" value="Nucleotid_trans"/>
    <property type="match status" value="1"/>
</dbReference>
<keyword evidence="2" id="KW-0333">Golgi apparatus</keyword>
<comment type="subcellular location">
    <subcellularLocation>
        <location evidence="2">Golgi apparatus membrane</location>
        <topology evidence="2">Single-pass type II membrane protein</topology>
    </subcellularLocation>
</comment>
<feature type="transmembrane region" description="Helical" evidence="2">
    <location>
        <begin position="26"/>
        <end position="43"/>
    </location>
</feature>
<feature type="domain" description="Nucleotide-diphospho-sugar transferase" evidence="3">
    <location>
        <begin position="117"/>
        <end position="315"/>
    </location>
</feature>
<keyword evidence="2" id="KW-0961">Cell wall biogenesis/degradation</keyword>
<keyword evidence="2" id="KW-0472">Membrane</keyword>
<evidence type="ECO:0000313" key="4">
    <source>
        <dbReference type="EMBL" id="MED6145747.1"/>
    </source>
</evidence>
<comment type="similarity">
    <text evidence="1 2">Belongs to the glycosyltransferase 77 family.</text>
</comment>
<dbReference type="InterPro" id="IPR044821">
    <property type="entry name" value="At1g28695/At4g15970-like"/>
</dbReference>
<protein>
    <recommendedName>
        <fullName evidence="2">Glycosyltransferase</fullName>
        <ecNumber evidence="2">2.4.2.-</ecNumber>
    </recommendedName>
</protein>
<evidence type="ECO:0000259" key="3">
    <source>
        <dbReference type="Pfam" id="PF03407"/>
    </source>
</evidence>
<evidence type="ECO:0000256" key="1">
    <source>
        <dbReference type="ARBA" id="ARBA00007033"/>
    </source>
</evidence>
<keyword evidence="2" id="KW-1133">Transmembrane helix</keyword>
<dbReference type="PANTHER" id="PTHR46038">
    <property type="entry name" value="EXPRESSED PROTEIN-RELATED"/>
    <property type="match status" value="1"/>
</dbReference>